<evidence type="ECO:0000256" key="1">
    <source>
        <dbReference type="SAM" id="Phobius"/>
    </source>
</evidence>
<protein>
    <submittedName>
        <fullName evidence="2">Uncharacterized protein</fullName>
    </submittedName>
</protein>
<dbReference type="AlphaFoldDB" id="A0A2V1DZA2"/>
<reference evidence="2 3" key="1">
    <citation type="journal article" date="2018" name="Sci. Rep.">
        <title>Comparative genomics provides insights into the lifestyle and reveals functional heterogeneity of dark septate endophytic fungi.</title>
        <authorList>
            <person name="Knapp D.G."/>
            <person name="Nemeth J.B."/>
            <person name="Barry K."/>
            <person name="Hainaut M."/>
            <person name="Henrissat B."/>
            <person name="Johnson J."/>
            <person name="Kuo A."/>
            <person name="Lim J.H.P."/>
            <person name="Lipzen A."/>
            <person name="Nolan M."/>
            <person name="Ohm R.A."/>
            <person name="Tamas L."/>
            <person name="Grigoriev I.V."/>
            <person name="Spatafora J.W."/>
            <person name="Nagy L.G."/>
            <person name="Kovacs G.M."/>
        </authorList>
    </citation>
    <scope>NUCLEOTIDE SEQUENCE [LARGE SCALE GENOMIC DNA]</scope>
    <source>
        <strain evidence="2 3">DSE2036</strain>
    </source>
</reference>
<evidence type="ECO:0000313" key="3">
    <source>
        <dbReference type="Proteomes" id="UP000244855"/>
    </source>
</evidence>
<accession>A0A2V1DZA2</accession>
<keyword evidence="1" id="KW-1133">Transmembrane helix</keyword>
<dbReference type="OrthoDB" id="73875at2759"/>
<sequence>MVHNGCQYAGADVKKFQDKNDGYWYNYPLPADKIETPNPKNIIGRNYTQMRNLKTRMENESKNAALSTVSRGDIVDAGSLPALMMQFAITSMNKVVEMATKIQEQERKSMIANFLVALLMFIPMAGATAGAVGSTLLRTIINVAGEL</sequence>
<keyword evidence="3" id="KW-1185">Reference proteome</keyword>
<proteinExistence type="predicted"/>
<gene>
    <name evidence="2" type="ORF">DM02DRAFT_652439</name>
</gene>
<feature type="transmembrane region" description="Helical" evidence="1">
    <location>
        <begin position="111"/>
        <end position="132"/>
    </location>
</feature>
<evidence type="ECO:0000313" key="2">
    <source>
        <dbReference type="EMBL" id="PVI03668.1"/>
    </source>
</evidence>
<dbReference type="EMBL" id="KZ805329">
    <property type="protein sequence ID" value="PVI03668.1"/>
    <property type="molecule type" value="Genomic_DNA"/>
</dbReference>
<organism evidence="2 3">
    <name type="scientific">Periconia macrospinosa</name>
    <dbReference type="NCBI Taxonomy" id="97972"/>
    <lineage>
        <taxon>Eukaryota</taxon>
        <taxon>Fungi</taxon>
        <taxon>Dikarya</taxon>
        <taxon>Ascomycota</taxon>
        <taxon>Pezizomycotina</taxon>
        <taxon>Dothideomycetes</taxon>
        <taxon>Pleosporomycetidae</taxon>
        <taxon>Pleosporales</taxon>
        <taxon>Massarineae</taxon>
        <taxon>Periconiaceae</taxon>
        <taxon>Periconia</taxon>
    </lineage>
</organism>
<dbReference type="Proteomes" id="UP000244855">
    <property type="component" value="Unassembled WGS sequence"/>
</dbReference>
<name>A0A2V1DZA2_9PLEO</name>
<keyword evidence="1" id="KW-0472">Membrane</keyword>
<keyword evidence="1" id="KW-0812">Transmembrane</keyword>